<name>A0A2T6KIL0_9RHOB</name>
<reference evidence="1 2" key="1">
    <citation type="submission" date="2018-04" db="EMBL/GenBank/DDBJ databases">
        <title>Genomic Encyclopedia of Archaeal and Bacterial Type Strains, Phase II (KMG-II): from individual species to whole genera.</title>
        <authorList>
            <person name="Goeker M."/>
        </authorList>
    </citation>
    <scope>NUCLEOTIDE SEQUENCE [LARGE SCALE GENOMIC DNA]</scope>
    <source>
        <strain evidence="1 2">DSM 29955</strain>
    </source>
</reference>
<evidence type="ECO:0000313" key="1">
    <source>
        <dbReference type="EMBL" id="PUB15559.1"/>
    </source>
</evidence>
<sequence length="78" mass="8696">MILALLGVGASRLAVDLHKSTGKIYFGLKSVIHRTKSRVRFVSSYDTMIKVMCRFTKDRAGNKKGAALWPPLSKRIFG</sequence>
<dbReference type="Proteomes" id="UP000244523">
    <property type="component" value="Unassembled WGS sequence"/>
</dbReference>
<gene>
    <name evidence="1" type="ORF">C8N45_104179</name>
</gene>
<dbReference type="EMBL" id="QBUD01000004">
    <property type="protein sequence ID" value="PUB15559.1"/>
    <property type="molecule type" value="Genomic_DNA"/>
</dbReference>
<organism evidence="1 2">
    <name type="scientific">Yoonia sediminilitoris</name>
    <dbReference type="NCBI Taxonomy" id="1286148"/>
    <lineage>
        <taxon>Bacteria</taxon>
        <taxon>Pseudomonadati</taxon>
        <taxon>Pseudomonadota</taxon>
        <taxon>Alphaproteobacteria</taxon>
        <taxon>Rhodobacterales</taxon>
        <taxon>Paracoccaceae</taxon>
        <taxon>Yoonia</taxon>
    </lineage>
</organism>
<evidence type="ECO:0000313" key="2">
    <source>
        <dbReference type="Proteomes" id="UP000244523"/>
    </source>
</evidence>
<accession>A0A2T6KIL0</accession>
<comment type="caution">
    <text evidence="1">The sequence shown here is derived from an EMBL/GenBank/DDBJ whole genome shotgun (WGS) entry which is preliminary data.</text>
</comment>
<dbReference type="AlphaFoldDB" id="A0A2T6KIL0"/>
<keyword evidence="2" id="KW-1185">Reference proteome</keyword>
<protein>
    <submittedName>
        <fullName evidence="1">Uncharacterized protein</fullName>
    </submittedName>
</protein>
<proteinExistence type="predicted"/>